<organism evidence="2 3">
    <name type="scientific">[Actinomadura] parvosata subsp. kistnae</name>
    <dbReference type="NCBI Taxonomy" id="1909395"/>
    <lineage>
        <taxon>Bacteria</taxon>
        <taxon>Bacillati</taxon>
        <taxon>Actinomycetota</taxon>
        <taxon>Actinomycetes</taxon>
        <taxon>Streptosporangiales</taxon>
        <taxon>Streptosporangiaceae</taxon>
        <taxon>Nonomuraea</taxon>
    </lineage>
</organism>
<evidence type="ECO:0000256" key="1">
    <source>
        <dbReference type="SAM" id="SignalP"/>
    </source>
</evidence>
<gene>
    <name evidence="2" type="ORF">BKM31_00675</name>
</gene>
<evidence type="ECO:0000313" key="3">
    <source>
        <dbReference type="Proteomes" id="UP000190797"/>
    </source>
</evidence>
<accession>A0A1U9ZQI7</accession>
<keyword evidence="1" id="KW-0732">Signal</keyword>
<protein>
    <submittedName>
        <fullName evidence="2">Uncharacterized protein</fullName>
    </submittedName>
</protein>
<feature type="signal peptide" evidence="1">
    <location>
        <begin position="1"/>
        <end position="32"/>
    </location>
</feature>
<reference evidence="3" key="1">
    <citation type="journal article" date="2017" name="Med. Chem. Commun.">
        <title>Nonomuraea sp. ATCC 55076 harbours the largest actinomycete chromosome to date and the kistamicin biosynthetic gene cluster.</title>
        <authorList>
            <person name="Nazari B."/>
            <person name="Forneris C.C."/>
            <person name="Gibson M.I."/>
            <person name="Moon K."/>
            <person name="Schramma K.R."/>
            <person name="Seyedsayamdost M.R."/>
        </authorList>
    </citation>
    <scope>NUCLEOTIDE SEQUENCE [LARGE SCALE GENOMIC DNA]</scope>
    <source>
        <strain evidence="3">ATCC 55076</strain>
    </source>
</reference>
<dbReference type="RefSeq" id="WP_080036281.1">
    <property type="nucleotide sequence ID" value="NZ_CP017717.1"/>
</dbReference>
<dbReference type="KEGG" id="noa:BKM31_00675"/>
<dbReference type="Proteomes" id="UP000190797">
    <property type="component" value="Chromosome"/>
</dbReference>
<dbReference type="EMBL" id="CP017717">
    <property type="protein sequence ID" value="AQZ60223.1"/>
    <property type="molecule type" value="Genomic_DNA"/>
</dbReference>
<proteinExistence type="predicted"/>
<keyword evidence="3" id="KW-1185">Reference proteome</keyword>
<dbReference type="AlphaFoldDB" id="A0A1U9ZQI7"/>
<feature type="chain" id="PRO_5010700009" evidence="1">
    <location>
        <begin position="33"/>
        <end position="84"/>
    </location>
</feature>
<evidence type="ECO:0000313" key="2">
    <source>
        <dbReference type="EMBL" id="AQZ60223.1"/>
    </source>
</evidence>
<sequence length="84" mass="8891">MPYRGTTMYKAAFAAITMTATALLLAATPAIAGDDLDFHGPTFVMCDHGMTTVVKMNAPLSLWTTKAGCADTDDDDASYVHGMN</sequence>
<name>A0A1U9ZQI7_9ACTN</name>